<dbReference type="InterPro" id="IPR027417">
    <property type="entry name" value="P-loop_NTPase"/>
</dbReference>
<dbReference type="KEGG" id="tbn:TBH_C0221"/>
<gene>
    <name evidence="3" type="ORF">TBH_C0221</name>
</gene>
<dbReference type="EMBL" id="AP012273">
    <property type="protein sequence ID" value="BAO43167.1"/>
    <property type="molecule type" value="Genomic_DNA"/>
</dbReference>
<evidence type="ECO:0000256" key="1">
    <source>
        <dbReference type="ARBA" id="ARBA00060876"/>
    </source>
</evidence>
<accession>A0A7U6GGG1</accession>
<evidence type="ECO:0000259" key="2">
    <source>
        <dbReference type="Pfam" id="PF13614"/>
    </source>
</evidence>
<dbReference type="AlphaFoldDB" id="A0A7U6GGG1"/>
<proteinExistence type="predicted"/>
<dbReference type="InterPro" id="IPR025669">
    <property type="entry name" value="AAA_dom"/>
</dbReference>
<protein>
    <submittedName>
        <fullName evidence="3">Chromosome partitioning protein ParA</fullName>
    </submittedName>
</protein>
<organism evidence="3 4">
    <name type="scientific">Thiolapillus brandeum</name>
    <dbReference type="NCBI Taxonomy" id="1076588"/>
    <lineage>
        <taxon>Bacteria</taxon>
        <taxon>Pseudomonadati</taxon>
        <taxon>Pseudomonadota</taxon>
        <taxon>Gammaproteobacteria</taxon>
        <taxon>Chromatiales</taxon>
        <taxon>Sedimenticolaceae</taxon>
        <taxon>Thiolapillus</taxon>
    </lineage>
</organism>
<dbReference type="Proteomes" id="UP000031631">
    <property type="component" value="Chromosome"/>
</dbReference>
<keyword evidence="4" id="KW-1185">Reference proteome</keyword>
<name>A0A7U6GGG1_9GAMM</name>
<dbReference type="CDD" id="cd02042">
    <property type="entry name" value="ParAB_family"/>
    <property type="match status" value="1"/>
</dbReference>
<dbReference type="PANTHER" id="PTHR13696">
    <property type="entry name" value="P-LOOP CONTAINING NUCLEOSIDE TRIPHOSPHATE HYDROLASE"/>
    <property type="match status" value="1"/>
</dbReference>
<comment type="similarity">
    <text evidence="1">To B.subtilis soj.</text>
</comment>
<feature type="domain" description="AAA" evidence="2">
    <location>
        <begin position="3"/>
        <end position="177"/>
    </location>
</feature>
<reference evidence="3 4" key="1">
    <citation type="journal article" date="2014" name="PLoS ONE">
        <title>Physiological and genomic features of a novel sulfur-oxidizing gammaproteobacterium belonging to a previously uncultivated symbiotic lineage isolated from a hydrothermal vent.</title>
        <authorList>
            <person name="Nunoura T."/>
            <person name="Takaki Y."/>
            <person name="Kazama H."/>
            <person name="Kakuta J."/>
            <person name="Shimamura S."/>
            <person name="Makita H."/>
            <person name="Hirai M."/>
            <person name="Miyazaki M."/>
            <person name="Takai K."/>
        </authorList>
    </citation>
    <scope>NUCLEOTIDE SEQUENCE [LARGE SCALE GENOMIC DNA]</scope>
    <source>
        <strain evidence="3 4">Hiromi1</strain>
    </source>
</reference>
<dbReference type="PIRSF" id="PIRSF009320">
    <property type="entry name" value="Nuc_binding_HP_1000"/>
    <property type="match status" value="1"/>
</dbReference>
<sequence>MVRIISIANQKGGVGKTTTAVNLASALAGVRKRVLLVDLDPQGNATMGCGVDKHELEQSTCDVLLENVPPRKVLQRSAEDQFDVLPSNTDLTAAEVGLMNHSMRERRLALALKPLQDEYDYILIDCPPSLSMLTINALVASDGVLVPLQTEYYALEGLTGLLSTIEQIREYYNSRLKLEGILRTMHDMRNRLSAEVSRQLIEHFGDTVFRTIIPRNVRVAEAPSHGQSVLLYDRYSRGAVSYMALASEMVRRHESQPG</sequence>
<evidence type="ECO:0000313" key="4">
    <source>
        <dbReference type="Proteomes" id="UP000031631"/>
    </source>
</evidence>
<dbReference type="PANTHER" id="PTHR13696:SF52">
    <property type="entry name" value="PARA FAMILY PROTEIN CT_582"/>
    <property type="match status" value="1"/>
</dbReference>
<dbReference type="RefSeq" id="WP_041064522.1">
    <property type="nucleotide sequence ID" value="NZ_AP012273.1"/>
</dbReference>
<evidence type="ECO:0000313" key="3">
    <source>
        <dbReference type="EMBL" id="BAO43167.1"/>
    </source>
</evidence>
<dbReference type="InterPro" id="IPR050678">
    <property type="entry name" value="DNA_Partitioning_ATPase"/>
</dbReference>
<dbReference type="FunFam" id="3.40.50.300:FF:000285">
    <property type="entry name" value="Sporulation initiation inhibitor Soj"/>
    <property type="match status" value="1"/>
</dbReference>
<dbReference type="Gene3D" id="3.40.50.300">
    <property type="entry name" value="P-loop containing nucleotide triphosphate hydrolases"/>
    <property type="match status" value="1"/>
</dbReference>
<dbReference type="SUPFAM" id="SSF52540">
    <property type="entry name" value="P-loop containing nucleoside triphosphate hydrolases"/>
    <property type="match status" value="1"/>
</dbReference>
<dbReference type="OrthoDB" id="9815116at2"/>
<dbReference type="Pfam" id="PF13614">
    <property type="entry name" value="AAA_31"/>
    <property type="match status" value="1"/>
</dbReference>